<dbReference type="Proteomes" id="UP000765509">
    <property type="component" value="Unassembled WGS sequence"/>
</dbReference>
<evidence type="ECO:0000313" key="2">
    <source>
        <dbReference type="EMBL" id="MBW0582234.1"/>
    </source>
</evidence>
<evidence type="ECO:0000313" key="3">
    <source>
        <dbReference type="Proteomes" id="UP000765509"/>
    </source>
</evidence>
<feature type="compositionally biased region" description="Acidic residues" evidence="1">
    <location>
        <begin position="50"/>
        <end position="62"/>
    </location>
</feature>
<organism evidence="2 3">
    <name type="scientific">Austropuccinia psidii MF-1</name>
    <dbReference type="NCBI Taxonomy" id="1389203"/>
    <lineage>
        <taxon>Eukaryota</taxon>
        <taxon>Fungi</taxon>
        <taxon>Dikarya</taxon>
        <taxon>Basidiomycota</taxon>
        <taxon>Pucciniomycotina</taxon>
        <taxon>Pucciniomycetes</taxon>
        <taxon>Pucciniales</taxon>
        <taxon>Sphaerophragmiaceae</taxon>
        <taxon>Austropuccinia</taxon>
    </lineage>
</organism>
<feature type="compositionally biased region" description="Polar residues" evidence="1">
    <location>
        <begin position="100"/>
        <end position="116"/>
    </location>
</feature>
<feature type="compositionally biased region" description="Basic and acidic residues" evidence="1">
    <location>
        <begin position="19"/>
        <end position="33"/>
    </location>
</feature>
<dbReference type="AlphaFoldDB" id="A0A9Q3KM24"/>
<proteinExistence type="predicted"/>
<accession>A0A9Q3KM24</accession>
<comment type="caution">
    <text evidence="2">The sequence shown here is derived from an EMBL/GenBank/DDBJ whole genome shotgun (WGS) entry which is preliminary data.</text>
</comment>
<protein>
    <submittedName>
        <fullName evidence="2">Uncharacterized protein</fullName>
    </submittedName>
</protein>
<name>A0A9Q3KM24_9BASI</name>
<keyword evidence="3" id="KW-1185">Reference proteome</keyword>
<feature type="compositionally biased region" description="Acidic residues" evidence="1">
    <location>
        <begin position="87"/>
        <end position="99"/>
    </location>
</feature>
<reference evidence="2" key="1">
    <citation type="submission" date="2021-03" db="EMBL/GenBank/DDBJ databases">
        <title>Draft genome sequence of rust myrtle Austropuccinia psidii MF-1, a brazilian biotype.</title>
        <authorList>
            <person name="Quecine M.C."/>
            <person name="Pachon D.M.R."/>
            <person name="Bonatelli M.L."/>
            <person name="Correr F.H."/>
            <person name="Franceschini L.M."/>
            <person name="Leite T.F."/>
            <person name="Margarido G.R.A."/>
            <person name="Almeida C.A."/>
            <person name="Ferrarezi J.A."/>
            <person name="Labate C.A."/>
        </authorList>
    </citation>
    <scope>NUCLEOTIDE SEQUENCE</scope>
    <source>
        <strain evidence="2">MF-1</strain>
    </source>
</reference>
<gene>
    <name evidence="2" type="ORF">O181_121949</name>
</gene>
<feature type="compositionally biased region" description="Low complexity" evidence="1">
    <location>
        <begin position="63"/>
        <end position="74"/>
    </location>
</feature>
<feature type="region of interest" description="Disordered" evidence="1">
    <location>
        <begin position="1"/>
        <end position="127"/>
    </location>
</feature>
<dbReference type="EMBL" id="AVOT02111956">
    <property type="protein sequence ID" value="MBW0582234.1"/>
    <property type="molecule type" value="Genomic_DNA"/>
</dbReference>
<sequence length="127" mass="14429">MKIAFFPDASQSIRGIQHPNEKMNDKRFAEKYWEQATQKYDLSHEIHGDDSDESESDSEDNESSSISDIGSLSNEESDSDRGKGSNELDDNEIMEEDSQMETSQTFPAEIIGQSSGMGYGYNWKNWK</sequence>
<evidence type="ECO:0000256" key="1">
    <source>
        <dbReference type="SAM" id="MobiDB-lite"/>
    </source>
</evidence>